<evidence type="ECO:0000256" key="6">
    <source>
        <dbReference type="ARBA" id="ARBA00016471"/>
    </source>
</evidence>
<evidence type="ECO:0000313" key="18">
    <source>
        <dbReference type="Proteomes" id="UP000634004"/>
    </source>
</evidence>
<evidence type="ECO:0000313" key="17">
    <source>
        <dbReference type="EMBL" id="GHA85961.1"/>
    </source>
</evidence>
<keyword evidence="10 13" id="KW-0418">Kinase</keyword>
<evidence type="ECO:0000256" key="15">
    <source>
        <dbReference type="PIRSR" id="PIRSR000724-2"/>
    </source>
</evidence>
<evidence type="ECO:0000256" key="13">
    <source>
        <dbReference type="HAMAP-Rule" id="MF_00145"/>
    </source>
</evidence>
<dbReference type="RefSeq" id="WP_189495355.1">
    <property type="nucleotide sequence ID" value="NZ_BMZH01000002.1"/>
</dbReference>
<feature type="binding site" evidence="14">
    <location>
        <position position="37"/>
    </location>
    <ligand>
        <name>(2R)-3-phosphoglycerate</name>
        <dbReference type="ChEBI" id="CHEBI:58272"/>
    </ligand>
</feature>
<dbReference type="Pfam" id="PF00162">
    <property type="entry name" value="PGK"/>
    <property type="match status" value="1"/>
</dbReference>
<evidence type="ECO:0000256" key="1">
    <source>
        <dbReference type="ARBA" id="ARBA00000642"/>
    </source>
</evidence>
<evidence type="ECO:0000256" key="11">
    <source>
        <dbReference type="ARBA" id="ARBA00022840"/>
    </source>
</evidence>
<feature type="binding site" evidence="14">
    <location>
        <position position="148"/>
    </location>
    <ligand>
        <name>(2R)-3-phosphoglycerate</name>
        <dbReference type="ChEBI" id="CHEBI:58272"/>
    </ligand>
</feature>
<feature type="binding site" evidence="13 14">
    <location>
        <begin position="21"/>
        <end position="23"/>
    </location>
    <ligand>
        <name>substrate</name>
    </ligand>
</feature>
<dbReference type="EMBL" id="BMZH01000002">
    <property type="protein sequence ID" value="GHA85961.1"/>
    <property type="molecule type" value="Genomic_DNA"/>
</dbReference>
<feature type="binding site" evidence="13 15">
    <location>
        <begin position="355"/>
        <end position="358"/>
    </location>
    <ligand>
        <name>ATP</name>
        <dbReference type="ChEBI" id="CHEBI:30616"/>
    </ligand>
</feature>
<accession>A0A8J3CPG6</accession>
<organism evidence="17 18">
    <name type="scientific">Algimonas arctica</name>
    <dbReference type="NCBI Taxonomy" id="1479486"/>
    <lineage>
        <taxon>Bacteria</taxon>
        <taxon>Pseudomonadati</taxon>
        <taxon>Pseudomonadota</taxon>
        <taxon>Alphaproteobacteria</taxon>
        <taxon>Maricaulales</taxon>
        <taxon>Robiginitomaculaceae</taxon>
        <taxon>Algimonas</taxon>
    </lineage>
</organism>
<dbReference type="PRINTS" id="PR00477">
    <property type="entry name" value="PHGLYCKINASE"/>
</dbReference>
<dbReference type="Proteomes" id="UP000634004">
    <property type="component" value="Unassembled WGS sequence"/>
</dbReference>
<evidence type="ECO:0000256" key="12">
    <source>
        <dbReference type="ARBA" id="ARBA00023152"/>
    </source>
</evidence>
<evidence type="ECO:0000256" key="5">
    <source>
        <dbReference type="ARBA" id="ARBA00013061"/>
    </source>
</evidence>
<proteinExistence type="inferred from homology"/>
<keyword evidence="9 13" id="KW-0547">Nucleotide-binding</keyword>
<evidence type="ECO:0000256" key="14">
    <source>
        <dbReference type="PIRSR" id="PIRSR000724-1"/>
    </source>
</evidence>
<dbReference type="AlphaFoldDB" id="A0A8J3CPG6"/>
<dbReference type="GO" id="GO:0004618">
    <property type="term" value="F:phosphoglycerate kinase activity"/>
    <property type="evidence" value="ECO:0007669"/>
    <property type="project" value="UniProtKB-UniRule"/>
</dbReference>
<feature type="binding site" evidence="13">
    <location>
        <position position="115"/>
    </location>
    <ligand>
        <name>substrate</name>
    </ligand>
</feature>
<comment type="catalytic activity">
    <reaction evidence="1 13 16">
        <text>(2R)-3-phosphoglycerate + ATP = (2R)-3-phospho-glyceroyl phosphate + ADP</text>
        <dbReference type="Rhea" id="RHEA:14801"/>
        <dbReference type="ChEBI" id="CHEBI:30616"/>
        <dbReference type="ChEBI" id="CHEBI:57604"/>
        <dbReference type="ChEBI" id="CHEBI:58272"/>
        <dbReference type="ChEBI" id="CHEBI:456216"/>
        <dbReference type="EC" id="2.7.2.3"/>
    </reaction>
</comment>
<comment type="caution">
    <text evidence="13">Lacks conserved residue(s) required for the propagation of feature annotation.</text>
</comment>
<protein>
    <recommendedName>
        <fullName evidence="6 13">Phosphoglycerate kinase</fullName>
        <ecNumber evidence="5 13">2.7.2.3</ecNumber>
    </recommendedName>
</protein>
<evidence type="ECO:0000256" key="10">
    <source>
        <dbReference type="ARBA" id="ARBA00022777"/>
    </source>
</evidence>
<evidence type="ECO:0000256" key="4">
    <source>
        <dbReference type="ARBA" id="ARBA00011245"/>
    </source>
</evidence>
<dbReference type="FunFam" id="3.40.50.1260:FF:000031">
    <property type="entry name" value="Phosphoglycerate kinase 1"/>
    <property type="match status" value="1"/>
</dbReference>
<dbReference type="GO" id="GO:0006096">
    <property type="term" value="P:glycolytic process"/>
    <property type="evidence" value="ECO:0007669"/>
    <property type="project" value="UniProtKB-UniRule"/>
</dbReference>
<evidence type="ECO:0000256" key="3">
    <source>
        <dbReference type="ARBA" id="ARBA00008982"/>
    </source>
</evidence>
<dbReference type="UniPathway" id="UPA00109">
    <property type="reaction ID" value="UER00185"/>
</dbReference>
<dbReference type="PIRSF" id="PIRSF000724">
    <property type="entry name" value="Pgk"/>
    <property type="match status" value="1"/>
</dbReference>
<dbReference type="GO" id="GO:0006094">
    <property type="term" value="P:gluconeogenesis"/>
    <property type="evidence" value="ECO:0007669"/>
    <property type="project" value="TreeGrafter"/>
</dbReference>
<feature type="binding site" evidence="13 15">
    <location>
        <position position="198"/>
    </location>
    <ligand>
        <name>ATP</name>
        <dbReference type="ChEBI" id="CHEBI:30616"/>
    </ligand>
</feature>
<evidence type="ECO:0000256" key="7">
    <source>
        <dbReference type="ARBA" id="ARBA00022490"/>
    </source>
</evidence>
<dbReference type="SUPFAM" id="SSF53748">
    <property type="entry name" value="Phosphoglycerate kinase"/>
    <property type="match status" value="1"/>
</dbReference>
<reference evidence="17" key="2">
    <citation type="submission" date="2020-09" db="EMBL/GenBank/DDBJ databases">
        <authorList>
            <person name="Sun Q."/>
            <person name="Kim S."/>
        </authorList>
    </citation>
    <scope>NUCLEOTIDE SEQUENCE</scope>
    <source>
        <strain evidence="17">KCTC 32513</strain>
    </source>
</reference>
<name>A0A8J3CPG6_9PROT</name>
<dbReference type="InterPro" id="IPR015824">
    <property type="entry name" value="Phosphoglycerate_kinase_N"/>
</dbReference>
<evidence type="ECO:0000256" key="16">
    <source>
        <dbReference type="RuleBase" id="RU000532"/>
    </source>
</evidence>
<dbReference type="PANTHER" id="PTHR11406:SF23">
    <property type="entry name" value="PHOSPHOGLYCERATE KINASE 1, CHLOROPLASTIC-RELATED"/>
    <property type="match status" value="1"/>
</dbReference>
<dbReference type="PANTHER" id="PTHR11406">
    <property type="entry name" value="PHOSPHOGLYCERATE KINASE"/>
    <property type="match status" value="1"/>
</dbReference>
<feature type="binding site" evidence="13 14">
    <location>
        <begin position="60"/>
        <end position="63"/>
    </location>
    <ligand>
        <name>substrate</name>
    </ligand>
</feature>
<feature type="binding site" evidence="13">
    <location>
        <position position="148"/>
    </location>
    <ligand>
        <name>substrate</name>
    </ligand>
</feature>
<sequence>MDIRRLEQADLSGKTALVRVDFNLPRDETGAITDDTRLQSALPTIEYLRDHGAAVVLLSHFGRPKGEPDPALSLSFVAEPLAAALNAPVRFLTSLNINALKDLGAGDVLVLENTRFLPGETTNDPELSKELAQFGDLFVMDAFSAAHRAHASSAGIADYLPTYAGLAMARELDHLAQALDHPKQPVMAIVGGAKVSSKIDLLENLVTKLDRLAIGGGMANTFLLAKGIDVGKSLAELDLLGKANDILKAARKAGCEIILPVDGVVATEFKVGAKTRVVSLADGSMDAVKANEMILDVGPDTVTELMDAMDKSNTLIWNGPLGAFETPPFDTSTIEAAKYAAKRVRAGKIVAVAGGGDTVAALNAANVVDDFTFVSTAGGAFLEWMEGKDLPGVKIVTQTNRQNGSA</sequence>
<dbReference type="InterPro" id="IPR036043">
    <property type="entry name" value="Phosphoglycerate_kinase_sf"/>
</dbReference>
<feature type="binding site" evidence="13">
    <location>
        <position position="37"/>
    </location>
    <ligand>
        <name>substrate</name>
    </ligand>
</feature>
<comment type="caution">
    <text evidence="17">The sequence shown here is derived from an EMBL/GenBank/DDBJ whole genome shotgun (WGS) entry which is preliminary data.</text>
</comment>
<dbReference type="FunFam" id="3.40.50.1260:FF:000006">
    <property type="entry name" value="Phosphoglycerate kinase"/>
    <property type="match status" value="1"/>
</dbReference>
<dbReference type="GO" id="GO:0043531">
    <property type="term" value="F:ADP binding"/>
    <property type="evidence" value="ECO:0007669"/>
    <property type="project" value="TreeGrafter"/>
</dbReference>
<evidence type="ECO:0000256" key="9">
    <source>
        <dbReference type="ARBA" id="ARBA00022741"/>
    </source>
</evidence>
<feature type="binding site" evidence="14">
    <location>
        <position position="115"/>
    </location>
    <ligand>
        <name>(2R)-3-phosphoglycerate</name>
        <dbReference type="ChEBI" id="CHEBI:58272"/>
    </ligand>
</feature>
<dbReference type="InterPro" id="IPR001576">
    <property type="entry name" value="Phosphoglycerate_kinase"/>
</dbReference>
<feature type="binding site" evidence="13 15">
    <location>
        <position position="325"/>
    </location>
    <ligand>
        <name>ATP</name>
        <dbReference type="ChEBI" id="CHEBI:30616"/>
    </ligand>
</feature>
<evidence type="ECO:0000256" key="2">
    <source>
        <dbReference type="ARBA" id="ARBA00004838"/>
    </source>
</evidence>
<comment type="similarity">
    <text evidence="3 13 16">Belongs to the phosphoglycerate kinase family.</text>
</comment>
<dbReference type="Gene3D" id="3.40.50.1260">
    <property type="entry name" value="Phosphoglycerate kinase, N-terminal domain"/>
    <property type="match status" value="2"/>
</dbReference>
<comment type="pathway">
    <text evidence="2 13">Carbohydrate degradation; glycolysis; pyruvate from D-glyceraldehyde 3-phosphate: step 2/5.</text>
</comment>
<keyword evidence="8 13" id="KW-0808">Transferase</keyword>
<dbReference type="GO" id="GO:0005524">
    <property type="term" value="F:ATP binding"/>
    <property type="evidence" value="ECO:0007669"/>
    <property type="project" value="UniProtKB-KW"/>
</dbReference>
<dbReference type="EC" id="2.7.2.3" evidence="5 13"/>
<keyword evidence="11 13" id="KW-0067">ATP-binding</keyword>
<keyword evidence="12 13" id="KW-0324">Glycolysis</keyword>
<dbReference type="GO" id="GO:0005829">
    <property type="term" value="C:cytosol"/>
    <property type="evidence" value="ECO:0007669"/>
    <property type="project" value="TreeGrafter"/>
</dbReference>
<keyword evidence="7 13" id="KW-0963">Cytoplasm</keyword>
<gene>
    <name evidence="13 17" type="primary">pgk</name>
    <name evidence="17" type="ORF">GCM10009069_06460</name>
</gene>
<reference evidence="17" key="1">
    <citation type="journal article" date="2014" name="Int. J. Syst. Evol. Microbiol.">
        <title>Complete genome sequence of Corynebacterium casei LMG S-19264T (=DSM 44701T), isolated from a smear-ripened cheese.</title>
        <authorList>
            <consortium name="US DOE Joint Genome Institute (JGI-PGF)"/>
            <person name="Walter F."/>
            <person name="Albersmeier A."/>
            <person name="Kalinowski J."/>
            <person name="Ruckert C."/>
        </authorList>
    </citation>
    <scope>NUCLEOTIDE SEQUENCE</scope>
    <source>
        <strain evidence="17">KCTC 32513</strain>
    </source>
</reference>
<keyword evidence="18" id="KW-1185">Reference proteome</keyword>
<comment type="subcellular location">
    <subcellularLocation>
        <location evidence="13">Cytoplasm</location>
    </subcellularLocation>
</comment>
<dbReference type="HAMAP" id="MF_00145">
    <property type="entry name" value="Phosphoglyc_kinase"/>
    <property type="match status" value="1"/>
</dbReference>
<evidence type="ECO:0000256" key="8">
    <source>
        <dbReference type="ARBA" id="ARBA00022679"/>
    </source>
</evidence>
<comment type="subunit">
    <text evidence="4 13">Monomer.</text>
</comment>